<protein>
    <submittedName>
        <fullName evidence="1">Uncharacterized protein</fullName>
    </submittedName>
</protein>
<reference evidence="1 2" key="1">
    <citation type="submission" date="2020-11" db="EMBL/GenBank/DDBJ databases">
        <title>Draft genome sequencing of a Lachnospiraceae strain isolated from anoxic soil subjected to BSD treatment.</title>
        <authorList>
            <person name="Uek A."/>
            <person name="Tonouchi A."/>
        </authorList>
    </citation>
    <scope>NUCLEOTIDE SEQUENCE [LARGE SCALE GENOMIC DNA]</scope>
    <source>
        <strain evidence="1 2">TB5</strain>
    </source>
</reference>
<dbReference type="AlphaFoldDB" id="A0A7R7EIP0"/>
<evidence type="ECO:0000313" key="2">
    <source>
        <dbReference type="Proteomes" id="UP000595897"/>
    </source>
</evidence>
<gene>
    <name evidence="1" type="ORF">bsdtb5_07490</name>
</gene>
<proteinExistence type="predicted"/>
<sequence>MPISKLFSILIPEINNNMSCPTNDLFQKLAWQFAQNRKSDCAFEYVLEDLVLGSFRVICSDRSV</sequence>
<name>A0A7R7EIP0_9FIRM</name>
<evidence type="ECO:0000313" key="1">
    <source>
        <dbReference type="EMBL" id="BCN29454.1"/>
    </source>
</evidence>
<accession>A0A7R7EIP0</accession>
<dbReference type="KEGG" id="ahb:bsdtb5_07490"/>
<dbReference type="EMBL" id="AP024169">
    <property type="protein sequence ID" value="BCN29454.1"/>
    <property type="molecule type" value="Genomic_DNA"/>
</dbReference>
<dbReference type="Proteomes" id="UP000595897">
    <property type="component" value="Chromosome"/>
</dbReference>
<organism evidence="1 2">
    <name type="scientific">Anaeromicropila herbilytica</name>
    <dbReference type="NCBI Taxonomy" id="2785025"/>
    <lineage>
        <taxon>Bacteria</taxon>
        <taxon>Bacillati</taxon>
        <taxon>Bacillota</taxon>
        <taxon>Clostridia</taxon>
        <taxon>Lachnospirales</taxon>
        <taxon>Lachnospiraceae</taxon>
        <taxon>Anaeromicropila</taxon>
    </lineage>
</organism>
<keyword evidence="2" id="KW-1185">Reference proteome</keyword>